<gene>
    <name evidence="1" type="ORF">PROFUN_01116</name>
</gene>
<sequence>MKSLPYTNVKSLPPFSLGCLFVYASFIETQVIRQSQGPFVELKILRDVLVGKEVEMRQILGLFCGRDSG</sequence>
<accession>A0A2P6NCD1</accession>
<proteinExistence type="predicted"/>
<name>A0A2P6NCD1_9EUKA</name>
<keyword evidence="2" id="KW-1185">Reference proteome</keyword>
<comment type="caution">
    <text evidence="1">The sequence shown here is derived from an EMBL/GenBank/DDBJ whole genome shotgun (WGS) entry which is preliminary data.</text>
</comment>
<reference evidence="1 2" key="1">
    <citation type="journal article" date="2018" name="Genome Biol. Evol.">
        <title>Multiple Roots of Fruiting Body Formation in Amoebozoa.</title>
        <authorList>
            <person name="Hillmann F."/>
            <person name="Forbes G."/>
            <person name="Novohradska S."/>
            <person name="Ferling I."/>
            <person name="Riege K."/>
            <person name="Groth M."/>
            <person name="Westermann M."/>
            <person name="Marz M."/>
            <person name="Spaller T."/>
            <person name="Winckler T."/>
            <person name="Schaap P."/>
            <person name="Glockner G."/>
        </authorList>
    </citation>
    <scope>NUCLEOTIDE SEQUENCE [LARGE SCALE GENOMIC DNA]</scope>
    <source>
        <strain evidence="1 2">Jena</strain>
    </source>
</reference>
<dbReference type="EMBL" id="MDYQ01000121">
    <property type="protein sequence ID" value="PRP81609.1"/>
    <property type="molecule type" value="Genomic_DNA"/>
</dbReference>
<dbReference type="AlphaFoldDB" id="A0A2P6NCD1"/>
<evidence type="ECO:0000313" key="2">
    <source>
        <dbReference type="Proteomes" id="UP000241769"/>
    </source>
</evidence>
<evidence type="ECO:0000313" key="1">
    <source>
        <dbReference type="EMBL" id="PRP81609.1"/>
    </source>
</evidence>
<organism evidence="1 2">
    <name type="scientific">Planoprotostelium fungivorum</name>
    <dbReference type="NCBI Taxonomy" id="1890364"/>
    <lineage>
        <taxon>Eukaryota</taxon>
        <taxon>Amoebozoa</taxon>
        <taxon>Evosea</taxon>
        <taxon>Variosea</taxon>
        <taxon>Cavosteliida</taxon>
        <taxon>Cavosteliaceae</taxon>
        <taxon>Planoprotostelium</taxon>
    </lineage>
</organism>
<dbReference type="InParanoid" id="A0A2P6NCD1"/>
<protein>
    <submittedName>
        <fullName evidence="1">Uncharacterized protein</fullName>
    </submittedName>
</protein>
<dbReference type="Proteomes" id="UP000241769">
    <property type="component" value="Unassembled WGS sequence"/>
</dbReference>